<sequence>VEELEAVLSQWPALTEYDGEDDLGVGGGGLSEGEPNEEEEEQERGRRAPASRARRGREFPLISPIRARGADLQSHARRGDVAPGAVVGGGARGNDGVSPGGAHAAGQKNGDERRQGDPSKRYYNYIIFDNWKQRHSDKEPETLDGFMKRIHYIGKGTSVDNDPIRGLKKLTLNEETTESRRKTKVKEELDDLMNETDIIKNIGEKLLQLAFETWRKTYITGLSKGDVKLIEESFKKRKETERREESIPESSAEGVPTAELREE</sequence>
<feature type="non-terminal residue" evidence="2">
    <location>
        <position position="1"/>
    </location>
</feature>
<feature type="region of interest" description="Disordered" evidence="1">
    <location>
        <begin position="235"/>
        <end position="263"/>
    </location>
</feature>
<protein>
    <submittedName>
        <fullName evidence="2">Uncharacterized protein</fullName>
    </submittedName>
</protein>
<feature type="compositionally biased region" description="Basic and acidic residues" evidence="1">
    <location>
        <begin position="235"/>
        <end position="246"/>
    </location>
</feature>
<dbReference type="AlphaFoldDB" id="A0A7R8WIA0"/>
<feature type="region of interest" description="Disordered" evidence="1">
    <location>
        <begin position="1"/>
        <end position="118"/>
    </location>
</feature>
<name>A0A7R8WIA0_9CRUS</name>
<evidence type="ECO:0000313" key="2">
    <source>
        <dbReference type="EMBL" id="CAD7231389.1"/>
    </source>
</evidence>
<gene>
    <name evidence="2" type="ORF">CTOB1V02_LOCUS9236</name>
</gene>
<evidence type="ECO:0000256" key="1">
    <source>
        <dbReference type="SAM" id="MobiDB-lite"/>
    </source>
</evidence>
<proteinExistence type="predicted"/>
<accession>A0A7R8WIA0</accession>
<reference evidence="2" key="1">
    <citation type="submission" date="2020-11" db="EMBL/GenBank/DDBJ databases">
        <authorList>
            <person name="Tran Van P."/>
        </authorList>
    </citation>
    <scope>NUCLEOTIDE SEQUENCE</scope>
</reference>
<dbReference type="EMBL" id="OB663456">
    <property type="protein sequence ID" value="CAD7231389.1"/>
    <property type="molecule type" value="Genomic_DNA"/>
</dbReference>
<feature type="compositionally biased region" description="Basic and acidic residues" evidence="1">
    <location>
        <begin position="109"/>
        <end position="118"/>
    </location>
</feature>
<organism evidence="2">
    <name type="scientific">Cyprideis torosa</name>
    <dbReference type="NCBI Taxonomy" id="163714"/>
    <lineage>
        <taxon>Eukaryota</taxon>
        <taxon>Metazoa</taxon>
        <taxon>Ecdysozoa</taxon>
        <taxon>Arthropoda</taxon>
        <taxon>Crustacea</taxon>
        <taxon>Oligostraca</taxon>
        <taxon>Ostracoda</taxon>
        <taxon>Podocopa</taxon>
        <taxon>Podocopida</taxon>
        <taxon>Cytherocopina</taxon>
        <taxon>Cytheroidea</taxon>
        <taxon>Cytherideidae</taxon>
        <taxon>Cyprideis</taxon>
    </lineage>
</organism>